<dbReference type="InterPro" id="IPR018313">
    <property type="entry name" value="SBP_3_CS"/>
</dbReference>
<evidence type="ECO:0000256" key="4">
    <source>
        <dbReference type="ARBA" id="ARBA00022729"/>
    </source>
</evidence>
<feature type="signal peptide" evidence="7">
    <location>
        <begin position="1"/>
        <end position="22"/>
    </location>
</feature>
<feature type="chain" id="PRO_5002900654" evidence="7">
    <location>
        <begin position="23"/>
        <end position="259"/>
    </location>
</feature>
<dbReference type="InterPro" id="IPR005768">
    <property type="entry name" value="Lys_Arg_Orn-bd"/>
</dbReference>
<dbReference type="eggNOG" id="COG0834">
    <property type="taxonomic scope" value="Bacteria"/>
</dbReference>
<dbReference type="PANTHER" id="PTHR35936">
    <property type="entry name" value="MEMBRANE-BOUND LYTIC MUREIN TRANSGLYCOSYLASE F"/>
    <property type="match status" value="1"/>
</dbReference>
<organism evidence="9 10">
    <name type="scientific">Desulforapulum autotrophicum (strain ATCC 43914 / DSM 3382 / VKM B-1955 / HRM2)</name>
    <name type="common">Desulfobacterium autotrophicum</name>
    <dbReference type="NCBI Taxonomy" id="177437"/>
    <lineage>
        <taxon>Bacteria</taxon>
        <taxon>Pseudomonadati</taxon>
        <taxon>Thermodesulfobacteriota</taxon>
        <taxon>Desulfobacteria</taxon>
        <taxon>Desulfobacterales</taxon>
        <taxon>Desulfobacteraceae</taxon>
        <taxon>Desulforapulum</taxon>
    </lineage>
</organism>
<dbReference type="KEGG" id="dat:HRM2_12250"/>
<evidence type="ECO:0000256" key="6">
    <source>
        <dbReference type="RuleBase" id="RU003744"/>
    </source>
</evidence>
<name>C0QM31_DESAH</name>
<evidence type="ECO:0000256" key="5">
    <source>
        <dbReference type="ARBA" id="ARBA00022764"/>
    </source>
</evidence>
<dbReference type="Gene3D" id="3.40.190.10">
    <property type="entry name" value="Periplasmic binding protein-like II"/>
    <property type="match status" value="2"/>
</dbReference>
<keyword evidence="5" id="KW-0574">Periplasm</keyword>
<dbReference type="Proteomes" id="UP000000442">
    <property type="component" value="Chromosome"/>
</dbReference>
<feature type="domain" description="Solute-binding protein family 3/N-terminal" evidence="8">
    <location>
        <begin position="27"/>
        <end position="255"/>
    </location>
</feature>
<evidence type="ECO:0000256" key="1">
    <source>
        <dbReference type="ARBA" id="ARBA00004418"/>
    </source>
</evidence>
<keyword evidence="3" id="KW-0813">Transport</keyword>
<evidence type="ECO:0000256" key="3">
    <source>
        <dbReference type="ARBA" id="ARBA00022448"/>
    </source>
</evidence>
<dbReference type="SUPFAM" id="SSF53850">
    <property type="entry name" value="Periplasmic binding protein-like II"/>
    <property type="match status" value="1"/>
</dbReference>
<keyword evidence="10" id="KW-1185">Reference proteome</keyword>
<evidence type="ECO:0000256" key="2">
    <source>
        <dbReference type="ARBA" id="ARBA00010333"/>
    </source>
</evidence>
<dbReference type="AlphaFoldDB" id="C0QM31"/>
<dbReference type="InterPro" id="IPR001638">
    <property type="entry name" value="Solute-binding_3/MltF_N"/>
</dbReference>
<dbReference type="CDD" id="cd13703">
    <property type="entry name" value="PBP2_HisJ_LAO"/>
    <property type="match status" value="1"/>
</dbReference>
<gene>
    <name evidence="9" type="ordered locus">HRM2_12250</name>
</gene>
<dbReference type="EMBL" id="CP001087">
    <property type="protein sequence ID" value="ACN14337.1"/>
    <property type="molecule type" value="Genomic_DNA"/>
</dbReference>
<dbReference type="PROSITE" id="PS01039">
    <property type="entry name" value="SBP_BACTERIAL_3"/>
    <property type="match status" value="1"/>
</dbReference>
<evidence type="ECO:0000256" key="7">
    <source>
        <dbReference type="SAM" id="SignalP"/>
    </source>
</evidence>
<dbReference type="STRING" id="177437.HRM2_12250"/>
<sequence length="259" mass="28740">MKKTLFVSIVLLVAMVAGSAFAGNITKVRMGTEGAYPPFNFIDKDGKLQGFDVDIAKALCVAAGVECEFVMQDWDGMIPGLLAKKFDTIIASMSITQERLQKVNFTKKYYLTPAKFIAKKGSNFEITPEGLKGKTVGVQRGTIHENFVRDKFGKTMNIKSYATQDEANMDLASGRVDLVIADTVVLSDGFLNKKEGKDFEFVGPGFTDKKWFGEGIGIAIRKEDKELLDLMNKAIDTIRANGEYQRINAKYFDFDVYGD</sequence>
<comment type="similarity">
    <text evidence="2 6">Belongs to the bacterial solute-binding protein 3 family.</text>
</comment>
<dbReference type="SMART" id="SM00062">
    <property type="entry name" value="PBPb"/>
    <property type="match status" value="1"/>
</dbReference>
<dbReference type="Pfam" id="PF00497">
    <property type="entry name" value="SBP_bac_3"/>
    <property type="match status" value="1"/>
</dbReference>
<dbReference type="NCBIfam" id="TIGR01096">
    <property type="entry name" value="3A0103s03R"/>
    <property type="match status" value="1"/>
</dbReference>
<dbReference type="RefSeq" id="WP_015903126.1">
    <property type="nucleotide sequence ID" value="NC_012108.1"/>
</dbReference>
<dbReference type="GO" id="GO:0030288">
    <property type="term" value="C:outer membrane-bounded periplasmic space"/>
    <property type="evidence" value="ECO:0007669"/>
    <property type="project" value="InterPro"/>
</dbReference>
<evidence type="ECO:0000313" key="9">
    <source>
        <dbReference type="EMBL" id="ACN14337.1"/>
    </source>
</evidence>
<dbReference type="PANTHER" id="PTHR35936:SF17">
    <property type="entry name" value="ARGININE-BINDING EXTRACELLULAR PROTEIN ARTP"/>
    <property type="match status" value="1"/>
</dbReference>
<protein>
    <submittedName>
        <fullName evidence="9">ABC-type histidine transport system, periplasmic histidine-binding protein (HBP)</fullName>
    </submittedName>
</protein>
<dbReference type="HOGENOM" id="CLU_019602_18_0_7"/>
<keyword evidence="4 7" id="KW-0732">Signal</keyword>
<accession>C0QM31</accession>
<proteinExistence type="inferred from homology"/>
<dbReference type="OrthoDB" id="5431130at2"/>
<reference evidence="9 10" key="1">
    <citation type="journal article" date="2009" name="Environ. Microbiol.">
        <title>Genome sequence of Desulfobacterium autotrophicum HRM2, a marine sulfate reducer oxidizing organic carbon completely to carbon dioxide.</title>
        <authorList>
            <person name="Strittmatter A.W."/>
            <person name="Liesegang H."/>
            <person name="Rabus R."/>
            <person name="Decker I."/>
            <person name="Amann J."/>
            <person name="Andres S."/>
            <person name="Henne A."/>
            <person name="Fricke W.F."/>
            <person name="Martinez-Arias R."/>
            <person name="Bartels D."/>
            <person name="Goesmann A."/>
            <person name="Krause L."/>
            <person name="Puehler A."/>
            <person name="Klenk H.P."/>
            <person name="Richter M."/>
            <person name="Schuler M."/>
            <person name="Gloeckner F.O."/>
            <person name="Meyerdierks A."/>
            <person name="Gottschalk G."/>
            <person name="Amann R."/>
        </authorList>
    </citation>
    <scope>NUCLEOTIDE SEQUENCE [LARGE SCALE GENOMIC DNA]</scope>
    <source>
        <strain evidence="10">ATCC 43914 / DSM 3382 / HRM2</strain>
    </source>
</reference>
<comment type="subcellular location">
    <subcellularLocation>
        <location evidence="1">Periplasm</location>
    </subcellularLocation>
</comment>
<evidence type="ECO:0000313" key="10">
    <source>
        <dbReference type="Proteomes" id="UP000000442"/>
    </source>
</evidence>
<evidence type="ECO:0000259" key="8">
    <source>
        <dbReference type="SMART" id="SM00062"/>
    </source>
</evidence>